<keyword evidence="11" id="KW-1003">Cell membrane</keyword>
<dbReference type="GO" id="GO:0044205">
    <property type="term" value="P:'de novo' UMP biosynthetic process"/>
    <property type="evidence" value="ECO:0007669"/>
    <property type="project" value="UniProtKB-UniRule"/>
</dbReference>
<feature type="binding site" evidence="11">
    <location>
        <begin position="263"/>
        <end position="264"/>
    </location>
    <ligand>
        <name>substrate</name>
    </ligand>
</feature>
<feature type="binding site" evidence="11">
    <location>
        <position position="317"/>
    </location>
    <ligand>
        <name>FMN</name>
        <dbReference type="ChEBI" id="CHEBI:58210"/>
    </ligand>
</feature>
<dbReference type="NCBIfam" id="TIGR01036">
    <property type="entry name" value="pyrD_sub2"/>
    <property type="match status" value="1"/>
</dbReference>
<dbReference type="GO" id="GO:0006207">
    <property type="term" value="P:'de novo' pyrimidine nucleobase biosynthetic process"/>
    <property type="evidence" value="ECO:0007669"/>
    <property type="project" value="UniProtKB-UniRule"/>
</dbReference>
<dbReference type="InterPro" id="IPR001295">
    <property type="entry name" value="Dihydroorotate_DH_CS"/>
</dbReference>
<dbReference type="STRING" id="388280.SAMN04488057_11362"/>
<keyword evidence="5 11" id="KW-0285">Flavoprotein</keyword>
<dbReference type="PANTHER" id="PTHR48109">
    <property type="entry name" value="DIHYDROOROTATE DEHYDROGENASE (QUINONE), MITOCHONDRIAL-RELATED"/>
    <property type="match status" value="1"/>
</dbReference>
<evidence type="ECO:0000256" key="6">
    <source>
        <dbReference type="ARBA" id="ARBA00022643"/>
    </source>
</evidence>
<dbReference type="AlphaFoldDB" id="A0A1M7Q2M2"/>
<feature type="binding site" evidence="11">
    <location>
        <position position="288"/>
    </location>
    <ligand>
        <name>FMN</name>
        <dbReference type="ChEBI" id="CHEBI:58210"/>
    </ligand>
</feature>
<evidence type="ECO:0000256" key="7">
    <source>
        <dbReference type="ARBA" id="ARBA00022975"/>
    </source>
</evidence>
<feature type="binding site" evidence="11">
    <location>
        <position position="234"/>
    </location>
    <ligand>
        <name>FMN</name>
        <dbReference type="ChEBI" id="CHEBI:58210"/>
    </ligand>
</feature>
<comment type="subunit">
    <text evidence="11">Monomer.</text>
</comment>
<dbReference type="InterPro" id="IPR005719">
    <property type="entry name" value="Dihydroorotate_DH_2"/>
</dbReference>
<comment type="function">
    <text evidence="1 11">Catalyzes the conversion of dihydroorotate to orotate with quinone as electron acceptor.</text>
</comment>
<comment type="pathway">
    <text evidence="3 11">Pyrimidine metabolism; UMP biosynthesis via de novo pathway; orotate from (S)-dihydroorotate (quinone route): step 1/1.</text>
</comment>
<dbReference type="GO" id="GO:0005886">
    <property type="term" value="C:plasma membrane"/>
    <property type="evidence" value="ECO:0007669"/>
    <property type="project" value="UniProtKB-SubCell"/>
</dbReference>
<dbReference type="PROSITE" id="PS00911">
    <property type="entry name" value="DHODEHASE_1"/>
    <property type="match status" value="1"/>
</dbReference>
<keyword evidence="9 11" id="KW-0472">Membrane</keyword>
<dbReference type="NCBIfam" id="NF003645">
    <property type="entry name" value="PRK05286.1-2"/>
    <property type="match status" value="1"/>
</dbReference>
<feature type="binding site" evidence="11">
    <location>
        <position position="193"/>
    </location>
    <ligand>
        <name>substrate</name>
    </ligand>
</feature>
<sequence>MSQNWIIFVISQNSFAVYKHLIKPILFTQNPESAHHITFSLIKRLFNLPVIRSVIQSAFAYEHQDLEREVFGLKFKNPIGLAAGFDKDARLIDEMSLLGFGFIEIGTLTPKAQPGNPRPRLFRLPKDQALINRMGFNNGGVAAAVERLKKRKSGILVGGNIGKNKDTPNDHALDDYLYSLHALHPHVDYFVINVSSPNTPNLRELQEKEPLKRLLFAVKSAADHYPRKRPILLKIAPDLSDNQLDDIIAIVTETKIDGVIATNTTVTREGLETSEKLVGKIGAGGLSGKILKKRSTEVIRYLTSRSGNAFPVIGVGGIFTAEDALEKLDAGASLVQVYTGMIYEGPAMVKRLKMGLVGRLVET</sequence>
<dbReference type="PANTHER" id="PTHR48109:SF4">
    <property type="entry name" value="DIHYDROOROTATE DEHYDROGENASE (QUINONE), MITOCHONDRIAL"/>
    <property type="match status" value="1"/>
</dbReference>
<dbReference type="EMBL" id="FRCY01000013">
    <property type="protein sequence ID" value="SHN24412.1"/>
    <property type="molecule type" value="Genomic_DNA"/>
</dbReference>
<dbReference type="HAMAP" id="MF_00225">
    <property type="entry name" value="DHO_dh_type2"/>
    <property type="match status" value="1"/>
</dbReference>
<dbReference type="NCBIfam" id="NF003652">
    <property type="entry name" value="PRK05286.2-5"/>
    <property type="match status" value="1"/>
</dbReference>
<feature type="active site" description="Nucleophile" evidence="11">
    <location>
        <position position="196"/>
    </location>
</feature>
<keyword evidence="8 11" id="KW-0560">Oxidoreductase</keyword>
<evidence type="ECO:0000313" key="13">
    <source>
        <dbReference type="EMBL" id="SHN24412.1"/>
    </source>
</evidence>
<keyword evidence="14" id="KW-1185">Reference proteome</keyword>
<dbReference type="PROSITE" id="PS00912">
    <property type="entry name" value="DHODEHASE_2"/>
    <property type="match status" value="1"/>
</dbReference>
<evidence type="ECO:0000259" key="12">
    <source>
        <dbReference type="Pfam" id="PF01180"/>
    </source>
</evidence>
<reference evidence="13 14" key="1">
    <citation type="submission" date="2016-11" db="EMBL/GenBank/DDBJ databases">
        <authorList>
            <person name="Jaros S."/>
            <person name="Januszkiewicz K."/>
            <person name="Wedrychowicz H."/>
        </authorList>
    </citation>
    <scope>NUCLEOTIDE SEQUENCE [LARGE SCALE GENOMIC DNA]</scope>
    <source>
        <strain evidence="13 14">CGMCC 1.6102</strain>
    </source>
</reference>
<feature type="binding site" evidence="11">
    <location>
        <begin position="83"/>
        <end position="87"/>
    </location>
    <ligand>
        <name>FMN</name>
        <dbReference type="ChEBI" id="CHEBI:58210"/>
    </ligand>
</feature>
<gene>
    <name evidence="11" type="primary">pyrD</name>
    <name evidence="13" type="ORF">SAMN04488057_11362</name>
</gene>
<organism evidence="13 14">
    <name type="scientific">Cyclobacterium lianum</name>
    <dbReference type="NCBI Taxonomy" id="388280"/>
    <lineage>
        <taxon>Bacteria</taxon>
        <taxon>Pseudomonadati</taxon>
        <taxon>Bacteroidota</taxon>
        <taxon>Cytophagia</taxon>
        <taxon>Cytophagales</taxon>
        <taxon>Cyclobacteriaceae</taxon>
        <taxon>Cyclobacterium</taxon>
    </lineage>
</organism>
<feature type="binding site" evidence="11">
    <location>
        <position position="87"/>
    </location>
    <ligand>
        <name>substrate</name>
    </ligand>
</feature>
<feature type="binding site" evidence="11">
    <location>
        <position position="198"/>
    </location>
    <ligand>
        <name>substrate</name>
    </ligand>
</feature>
<dbReference type="InterPro" id="IPR005720">
    <property type="entry name" value="Dihydroorotate_DH_cat"/>
</dbReference>
<feature type="binding site" evidence="11">
    <location>
        <position position="160"/>
    </location>
    <ligand>
        <name>FMN</name>
        <dbReference type="ChEBI" id="CHEBI:58210"/>
    </ligand>
</feature>
<evidence type="ECO:0000256" key="1">
    <source>
        <dbReference type="ARBA" id="ARBA00003125"/>
    </source>
</evidence>
<keyword evidence="6 11" id="KW-0288">FMN</keyword>
<dbReference type="InterPro" id="IPR013785">
    <property type="entry name" value="Aldolase_TIM"/>
</dbReference>
<evidence type="ECO:0000256" key="2">
    <source>
        <dbReference type="ARBA" id="ARBA00004370"/>
    </source>
</evidence>
<comment type="cofactor">
    <cofactor evidence="11">
        <name>FMN</name>
        <dbReference type="ChEBI" id="CHEBI:58210"/>
    </cofactor>
    <text evidence="11">Binds 1 FMN per subunit.</text>
</comment>
<evidence type="ECO:0000256" key="4">
    <source>
        <dbReference type="ARBA" id="ARBA00005359"/>
    </source>
</evidence>
<accession>A0A1M7Q2M2</accession>
<dbReference type="CDD" id="cd04738">
    <property type="entry name" value="DHOD_2_like"/>
    <property type="match status" value="1"/>
</dbReference>
<proteinExistence type="inferred from homology"/>
<comment type="catalytic activity">
    <reaction evidence="10 11">
        <text>(S)-dihydroorotate + a quinone = orotate + a quinol</text>
        <dbReference type="Rhea" id="RHEA:30187"/>
        <dbReference type="ChEBI" id="CHEBI:24646"/>
        <dbReference type="ChEBI" id="CHEBI:30839"/>
        <dbReference type="ChEBI" id="CHEBI:30864"/>
        <dbReference type="ChEBI" id="CHEBI:132124"/>
        <dbReference type="EC" id="1.3.5.2"/>
    </reaction>
</comment>
<feature type="domain" description="Dihydroorotate dehydrogenase catalytic" evidence="12">
    <location>
        <begin position="66"/>
        <end position="357"/>
    </location>
</feature>
<evidence type="ECO:0000313" key="14">
    <source>
        <dbReference type="Proteomes" id="UP000184513"/>
    </source>
</evidence>
<dbReference type="EC" id="1.3.5.2" evidence="11"/>
<dbReference type="GO" id="GO:0005737">
    <property type="term" value="C:cytoplasm"/>
    <property type="evidence" value="ECO:0007669"/>
    <property type="project" value="InterPro"/>
</dbReference>
<feature type="binding site" evidence="11">
    <location>
        <begin position="132"/>
        <end position="136"/>
    </location>
    <ligand>
        <name>substrate</name>
    </ligand>
</feature>
<dbReference type="UniPathway" id="UPA00070">
    <property type="reaction ID" value="UER00946"/>
</dbReference>
<dbReference type="SUPFAM" id="SSF51395">
    <property type="entry name" value="FMN-linked oxidoreductases"/>
    <property type="match status" value="1"/>
</dbReference>
<dbReference type="GO" id="GO:0106430">
    <property type="term" value="F:dihydroorotate dehydrogenase (quinone) activity"/>
    <property type="evidence" value="ECO:0007669"/>
    <property type="project" value="UniProtKB-EC"/>
</dbReference>
<dbReference type="InterPro" id="IPR050074">
    <property type="entry name" value="DHO_dehydrogenase"/>
</dbReference>
<evidence type="ECO:0000256" key="10">
    <source>
        <dbReference type="ARBA" id="ARBA00048639"/>
    </source>
</evidence>
<evidence type="ECO:0000256" key="3">
    <source>
        <dbReference type="ARBA" id="ARBA00005161"/>
    </source>
</evidence>
<evidence type="ECO:0000256" key="11">
    <source>
        <dbReference type="HAMAP-Rule" id="MF_00225"/>
    </source>
</evidence>
<name>A0A1M7Q2M2_9BACT</name>
<comment type="similarity">
    <text evidence="4 11">Belongs to the dihydroorotate dehydrogenase family. Type 2 subfamily.</text>
</comment>
<dbReference type="Pfam" id="PF01180">
    <property type="entry name" value="DHO_dh"/>
    <property type="match status" value="1"/>
</dbReference>
<feature type="binding site" evidence="11">
    <location>
        <position position="107"/>
    </location>
    <ligand>
        <name>FMN</name>
        <dbReference type="ChEBI" id="CHEBI:58210"/>
    </ligand>
</feature>
<feature type="binding site" evidence="11">
    <location>
        <position position="193"/>
    </location>
    <ligand>
        <name>FMN</name>
        <dbReference type="ChEBI" id="CHEBI:58210"/>
    </ligand>
</feature>
<keyword evidence="7 11" id="KW-0665">Pyrimidine biosynthesis</keyword>
<dbReference type="Gene3D" id="3.20.20.70">
    <property type="entry name" value="Aldolase class I"/>
    <property type="match status" value="1"/>
</dbReference>
<evidence type="ECO:0000256" key="9">
    <source>
        <dbReference type="ARBA" id="ARBA00023136"/>
    </source>
</evidence>
<comment type="subcellular location">
    <subcellularLocation>
        <location evidence="11">Cell membrane</location>
        <topology evidence="11">Peripheral membrane protein</topology>
    </subcellularLocation>
    <subcellularLocation>
        <location evidence="2">Membrane</location>
    </subcellularLocation>
</comment>
<protein>
    <recommendedName>
        <fullName evidence="11">Dihydroorotate dehydrogenase (quinone)</fullName>
        <ecNumber evidence="11">1.3.5.2</ecNumber>
    </recommendedName>
    <alternativeName>
        <fullName evidence="11">DHOdehase</fullName>
        <shortName evidence="11">DHOD</shortName>
        <shortName evidence="11">DHODase</shortName>
    </alternativeName>
    <alternativeName>
        <fullName evidence="11">Dihydroorotate oxidase</fullName>
    </alternativeName>
</protein>
<feature type="binding site" evidence="11">
    <location>
        <begin position="338"/>
        <end position="339"/>
    </location>
    <ligand>
        <name>FMN</name>
        <dbReference type="ChEBI" id="CHEBI:58210"/>
    </ligand>
</feature>
<feature type="binding site" evidence="11">
    <location>
        <position position="262"/>
    </location>
    <ligand>
        <name>FMN</name>
        <dbReference type="ChEBI" id="CHEBI:58210"/>
    </ligand>
</feature>
<dbReference type="Proteomes" id="UP000184513">
    <property type="component" value="Unassembled WGS sequence"/>
</dbReference>
<evidence type="ECO:0000256" key="5">
    <source>
        <dbReference type="ARBA" id="ARBA00022630"/>
    </source>
</evidence>
<evidence type="ECO:0000256" key="8">
    <source>
        <dbReference type="ARBA" id="ARBA00023002"/>
    </source>
</evidence>